<organism evidence="2 3">
    <name type="scientific">Plantactinospora alkalitolerans</name>
    <dbReference type="NCBI Taxonomy" id="2789879"/>
    <lineage>
        <taxon>Bacteria</taxon>
        <taxon>Bacillati</taxon>
        <taxon>Actinomycetota</taxon>
        <taxon>Actinomycetes</taxon>
        <taxon>Micromonosporales</taxon>
        <taxon>Micromonosporaceae</taxon>
        <taxon>Plantactinospora</taxon>
    </lineage>
</organism>
<sequence length="72" mass="8059">MLSALALLRELRAELENWEPRLIAAARQRGPAWTGCTTPWADPTPPPWSGRCPTPNRICRPTTRHSPNASTR</sequence>
<feature type="region of interest" description="Disordered" evidence="1">
    <location>
        <begin position="35"/>
        <end position="72"/>
    </location>
</feature>
<proteinExistence type="predicted"/>
<accession>A0ABS0GV34</accession>
<reference evidence="2 3" key="1">
    <citation type="submission" date="2020-11" db="EMBL/GenBank/DDBJ databases">
        <title>A novel isolate from a Black sea contaminated sediment with potential to produce alkanes: Plantactinospora alkalitolerans sp. nov.</title>
        <authorList>
            <person name="Carro L."/>
            <person name="Veyisoglu A."/>
            <person name="Guven K."/>
            <person name="Schumann P."/>
            <person name="Klenk H.-P."/>
            <person name="Sahin N."/>
        </authorList>
    </citation>
    <scope>NUCLEOTIDE SEQUENCE [LARGE SCALE GENOMIC DNA]</scope>
    <source>
        <strain evidence="2 3">S1510</strain>
    </source>
</reference>
<evidence type="ECO:0000313" key="2">
    <source>
        <dbReference type="EMBL" id="MBF9129931.1"/>
    </source>
</evidence>
<protein>
    <submittedName>
        <fullName evidence="2">Uncharacterized protein</fullName>
    </submittedName>
</protein>
<dbReference type="EMBL" id="JADPUN010000139">
    <property type="protein sequence ID" value="MBF9129931.1"/>
    <property type="molecule type" value="Genomic_DNA"/>
</dbReference>
<gene>
    <name evidence="2" type="ORF">I0C86_13300</name>
</gene>
<evidence type="ECO:0000256" key="1">
    <source>
        <dbReference type="SAM" id="MobiDB-lite"/>
    </source>
</evidence>
<evidence type="ECO:0000313" key="3">
    <source>
        <dbReference type="Proteomes" id="UP000638560"/>
    </source>
</evidence>
<comment type="caution">
    <text evidence="2">The sequence shown here is derived from an EMBL/GenBank/DDBJ whole genome shotgun (WGS) entry which is preliminary data.</text>
</comment>
<keyword evidence="3" id="KW-1185">Reference proteome</keyword>
<name>A0ABS0GV34_9ACTN</name>
<dbReference type="Proteomes" id="UP000638560">
    <property type="component" value="Unassembled WGS sequence"/>
</dbReference>